<name>A0A4P9Y7I6_9FUNG</name>
<dbReference type="EMBL" id="KZ987800">
    <property type="protein sequence ID" value="RKP14704.1"/>
    <property type="molecule type" value="Genomic_DNA"/>
</dbReference>
<feature type="chain" id="PRO_5020580104" evidence="1">
    <location>
        <begin position="26"/>
        <end position="306"/>
    </location>
</feature>
<evidence type="ECO:0000256" key="1">
    <source>
        <dbReference type="SAM" id="SignalP"/>
    </source>
</evidence>
<protein>
    <submittedName>
        <fullName evidence="2">Uncharacterized protein</fullName>
    </submittedName>
</protein>
<organism evidence="2 3">
    <name type="scientific">Piptocephalis cylindrospora</name>
    <dbReference type="NCBI Taxonomy" id="1907219"/>
    <lineage>
        <taxon>Eukaryota</taxon>
        <taxon>Fungi</taxon>
        <taxon>Fungi incertae sedis</taxon>
        <taxon>Zoopagomycota</taxon>
        <taxon>Zoopagomycotina</taxon>
        <taxon>Zoopagomycetes</taxon>
        <taxon>Zoopagales</taxon>
        <taxon>Piptocephalidaceae</taxon>
        <taxon>Piptocephalis</taxon>
    </lineage>
</organism>
<keyword evidence="1" id="KW-0732">Signal</keyword>
<reference evidence="3" key="1">
    <citation type="journal article" date="2018" name="Nat. Microbiol.">
        <title>Leveraging single-cell genomics to expand the fungal tree of life.</title>
        <authorList>
            <person name="Ahrendt S.R."/>
            <person name="Quandt C.A."/>
            <person name="Ciobanu D."/>
            <person name="Clum A."/>
            <person name="Salamov A."/>
            <person name="Andreopoulos B."/>
            <person name="Cheng J.F."/>
            <person name="Woyke T."/>
            <person name="Pelin A."/>
            <person name="Henrissat B."/>
            <person name="Reynolds N.K."/>
            <person name="Benny G.L."/>
            <person name="Smith M.E."/>
            <person name="James T.Y."/>
            <person name="Grigoriev I.V."/>
        </authorList>
    </citation>
    <scope>NUCLEOTIDE SEQUENCE [LARGE SCALE GENOMIC DNA]</scope>
</reference>
<keyword evidence="3" id="KW-1185">Reference proteome</keyword>
<evidence type="ECO:0000313" key="2">
    <source>
        <dbReference type="EMBL" id="RKP14704.1"/>
    </source>
</evidence>
<gene>
    <name evidence="2" type="ORF">BJ684DRAFT_18904</name>
</gene>
<feature type="signal peptide" evidence="1">
    <location>
        <begin position="1"/>
        <end position="25"/>
    </location>
</feature>
<proteinExistence type="predicted"/>
<accession>A0A4P9Y7I6</accession>
<dbReference type="AlphaFoldDB" id="A0A4P9Y7I6"/>
<dbReference type="Proteomes" id="UP000267251">
    <property type="component" value="Unassembled WGS sequence"/>
</dbReference>
<evidence type="ECO:0000313" key="3">
    <source>
        <dbReference type="Proteomes" id="UP000267251"/>
    </source>
</evidence>
<sequence>MSLCTFLPFLLFLLSWICLQAHVSAAALPPSPNSLKNPEAHQTSNHTTLVSTSYLLSPVPPSPVYSQVQAFQSNNTNATISDGTAFRPVILHGNGTQIISAPGAQGLSSTSEASGIPFHYTRTFAIPPKYFGLWGSPEWHLFVEEPSLLFSDPTLSVTHSPFSSLPTSISPHAFKLIKVKEDSRLPYDTYFFGHDRSDGRVLCLTQGWLWTGLRFRPCSPATSLRVRGVERNEATGVTRMVFLDSSGVLGTERCLKIRTILGPKAHLESCQDGDPKEFLSITDPSNGAVIDLASLNMTMVGSEFPA</sequence>